<sequence length="147" mass="16125">MGRRDSGRAVAQQYRGMARGVTVITCLMVVCACVGLCDATGRTSLRGHSWETPGCHLVGHTRVVKIPDCVPFQMTTNACRGFCVSYAIPSPYRTLAYNPNHIITSRAECCDIIDTHDIPVQVRCVDGVKEIVFKSAKNCACSICRRE</sequence>
<feature type="transmembrane region" description="Helical" evidence="1">
    <location>
        <begin position="21"/>
        <end position="41"/>
    </location>
</feature>
<dbReference type="Gene3D" id="2.10.90.10">
    <property type="entry name" value="Cystine-knot cytokines"/>
    <property type="match status" value="1"/>
</dbReference>
<name>A0A346CJI7_CONER</name>
<evidence type="ECO:0000256" key="1">
    <source>
        <dbReference type="SAM" id="Phobius"/>
    </source>
</evidence>
<dbReference type="PROSITE" id="PS51257">
    <property type="entry name" value="PROKAR_LIPOPROTEIN"/>
    <property type="match status" value="1"/>
</dbReference>
<keyword evidence="1" id="KW-0472">Membrane</keyword>
<evidence type="ECO:0000313" key="2">
    <source>
        <dbReference type="EMBL" id="AXL95736.1"/>
    </source>
</evidence>
<dbReference type="PANTHER" id="PTHR31129:SF2">
    <property type="entry name" value="GLYCOPROTEIN HORMONE ALPHA-2"/>
    <property type="match status" value="1"/>
</dbReference>
<keyword evidence="1" id="KW-1133">Transmembrane helix</keyword>
<dbReference type="InterPro" id="IPR052680">
    <property type="entry name" value="Glyco_Hormone_Alpha"/>
</dbReference>
<dbReference type="PANTHER" id="PTHR31129">
    <property type="entry name" value="GLYCOPROTEIN HORMONE ALPHA-2"/>
    <property type="match status" value="1"/>
</dbReference>
<proteinExistence type="evidence at transcript level"/>
<reference evidence="2" key="1">
    <citation type="journal article" date="2018" name="Genome Biol. Evol.">
        <title>Conotoxin diversity in Chelyconus ermineus (Born, 1778) and the convergent origin of piscivory in the Atlantic and Indo-Pacific cones.</title>
        <authorList>
            <person name="Abalde S."/>
            <person name="Tenorio M.J."/>
            <person name="Afonso C.M."/>
            <person name="Zardoya R."/>
        </authorList>
    </citation>
    <scope>NUCLEOTIDE SEQUENCE</scope>
    <source>
        <strain evidence="2">Cerm_399</strain>
    </source>
</reference>
<organism evidence="2">
    <name type="scientific">Conus ermineus</name>
    <name type="common">Agate cone</name>
    <name type="synonym">Chelyconus ermineus</name>
    <dbReference type="NCBI Taxonomy" id="55423"/>
    <lineage>
        <taxon>Eukaryota</taxon>
        <taxon>Metazoa</taxon>
        <taxon>Spiralia</taxon>
        <taxon>Lophotrochozoa</taxon>
        <taxon>Mollusca</taxon>
        <taxon>Gastropoda</taxon>
        <taxon>Caenogastropoda</taxon>
        <taxon>Neogastropoda</taxon>
        <taxon>Conoidea</taxon>
        <taxon>Conidae</taxon>
        <taxon>Conus</taxon>
        <taxon>Chelyconus</taxon>
    </lineage>
</organism>
<dbReference type="FunFam" id="2.10.90.10:FF:000049">
    <property type="entry name" value="Glycoprotein hormone alpha 2"/>
    <property type="match status" value="1"/>
</dbReference>
<dbReference type="InterPro" id="IPR029034">
    <property type="entry name" value="Cystine-knot_cytokine"/>
</dbReference>
<dbReference type="GO" id="GO:0007166">
    <property type="term" value="P:cell surface receptor signaling pathway"/>
    <property type="evidence" value="ECO:0007669"/>
    <property type="project" value="TreeGrafter"/>
</dbReference>
<dbReference type="GO" id="GO:0005615">
    <property type="term" value="C:extracellular space"/>
    <property type="evidence" value="ECO:0007669"/>
    <property type="project" value="TreeGrafter"/>
</dbReference>
<accession>A0A346CJI7</accession>
<protein>
    <submittedName>
        <fullName evidence="2">Thyrostimulin alpha</fullName>
    </submittedName>
</protein>
<dbReference type="AlphaFoldDB" id="A0A346CJI7"/>
<dbReference type="EMBL" id="MH360687">
    <property type="protein sequence ID" value="AXL95736.1"/>
    <property type="molecule type" value="mRNA"/>
</dbReference>
<dbReference type="GO" id="GO:0051427">
    <property type="term" value="F:hormone receptor binding"/>
    <property type="evidence" value="ECO:0007669"/>
    <property type="project" value="TreeGrafter"/>
</dbReference>
<keyword evidence="1" id="KW-0812">Transmembrane</keyword>